<comment type="caution">
    <text evidence="5">The sequence shown here is derived from an EMBL/GenBank/DDBJ whole genome shotgun (WGS) entry which is preliminary data.</text>
</comment>
<proteinExistence type="inferred from homology"/>
<evidence type="ECO:0000313" key="5">
    <source>
        <dbReference type="EMBL" id="MDM5263072.1"/>
    </source>
</evidence>
<dbReference type="EC" id="2.4.-.-" evidence="5"/>
<keyword evidence="2 5" id="KW-0328">Glycosyltransferase</keyword>
<sequence length="310" mass="36188">MKRTVTAVIVTYNRLEKLKYTIDNSLQEDLEKIVVVNNNSNDGTKEYLDSFKSERLVVKHLDENIGGAGGFNVGIQLALEQENVDWIVCYDDDSYPKKGAISTFKGQSLDEISAVAAAVYLPNGAISVMNKVRFNPFKNMKIFIDTFLKRKSIYVSEESYKKETNISIDASTFVGFFVKASVVRTIGLPRKELFIYADDLIYTLEMTMQKHKLLFMPNVKFTHDCSTLIDEKDIYDPIWKVYYTYRNRIEMYRISSKWLYLPITFLKIPFWFNKNKFYVNKKLYKKLLFTAILDAFKRDFSKKLSDILMM</sequence>
<protein>
    <submittedName>
        <fullName evidence="5">Glycosyltransferase</fullName>
        <ecNumber evidence="5">2.4.-.-</ecNumber>
    </submittedName>
</protein>
<evidence type="ECO:0000256" key="3">
    <source>
        <dbReference type="ARBA" id="ARBA00022679"/>
    </source>
</evidence>
<name>A0ABT7QPP9_9BACT</name>
<dbReference type="Gene3D" id="3.90.550.10">
    <property type="entry name" value="Spore Coat Polysaccharide Biosynthesis Protein SpsA, Chain A"/>
    <property type="match status" value="1"/>
</dbReference>
<evidence type="ECO:0000313" key="6">
    <source>
        <dbReference type="Proteomes" id="UP001169066"/>
    </source>
</evidence>
<feature type="domain" description="Glycosyltransferase 2-like" evidence="4">
    <location>
        <begin position="7"/>
        <end position="176"/>
    </location>
</feature>
<reference evidence="5" key="1">
    <citation type="submission" date="2023-01" db="EMBL/GenBank/DDBJ databases">
        <title>Sulfurovum sp. XTW-4 genome assembly.</title>
        <authorList>
            <person name="Wang J."/>
        </authorList>
    </citation>
    <scope>NUCLEOTIDE SEQUENCE</scope>
    <source>
        <strain evidence="5">XTW-4</strain>
    </source>
</reference>
<dbReference type="GO" id="GO:0016757">
    <property type="term" value="F:glycosyltransferase activity"/>
    <property type="evidence" value="ECO:0007669"/>
    <property type="project" value="UniProtKB-KW"/>
</dbReference>
<evidence type="ECO:0000259" key="4">
    <source>
        <dbReference type="Pfam" id="PF00535"/>
    </source>
</evidence>
<accession>A0ABT7QPP9</accession>
<dbReference type="InterPro" id="IPR029044">
    <property type="entry name" value="Nucleotide-diphossugar_trans"/>
</dbReference>
<keyword evidence="6" id="KW-1185">Reference proteome</keyword>
<dbReference type="PANTHER" id="PTHR43179:SF12">
    <property type="entry name" value="GALACTOFURANOSYLTRANSFERASE GLFT2"/>
    <property type="match status" value="1"/>
</dbReference>
<dbReference type="EMBL" id="JAQIBC010000001">
    <property type="protein sequence ID" value="MDM5263072.1"/>
    <property type="molecule type" value="Genomic_DNA"/>
</dbReference>
<comment type="similarity">
    <text evidence="1">Belongs to the glycosyltransferase 2 family.</text>
</comment>
<keyword evidence="3 5" id="KW-0808">Transferase</keyword>
<dbReference type="InterPro" id="IPR001173">
    <property type="entry name" value="Glyco_trans_2-like"/>
</dbReference>
<dbReference type="SUPFAM" id="SSF53448">
    <property type="entry name" value="Nucleotide-diphospho-sugar transferases"/>
    <property type="match status" value="1"/>
</dbReference>
<dbReference type="Proteomes" id="UP001169066">
    <property type="component" value="Unassembled WGS sequence"/>
</dbReference>
<dbReference type="RefSeq" id="WP_289401199.1">
    <property type="nucleotide sequence ID" value="NZ_JAQIBC010000001.1"/>
</dbReference>
<gene>
    <name evidence="5" type="ORF">PF327_02570</name>
</gene>
<dbReference type="PANTHER" id="PTHR43179">
    <property type="entry name" value="RHAMNOSYLTRANSFERASE WBBL"/>
    <property type="match status" value="1"/>
</dbReference>
<dbReference type="Pfam" id="PF00535">
    <property type="entry name" value="Glycos_transf_2"/>
    <property type="match status" value="1"/>
</dbReference>
<organism evidence="5 6">
    <name type="scientific">Sulfurovum xiamenensis</name>
    <dbReference type="NCBI Taxonomy" id="3019066"/>
    <lineage>
        <taxon>Bacteria</taxon>
        <taxon>Pseudomonadati</taxon>
        <taxon>Campylobacterota</taxon>
        <taxon>Epsilonproteobacteria</taxon>
        <taxon>Campylobacterales</taxon>
        <taxon>Sulfurovaceae</taxon>
        <taxon>Sulfurovum</taxon>
    </lineage>
</organism>
<evidence type="ECO:0000256" key="1">
    <source>
        <dbReference type="ARBA" id="ARBA00006739"/>
    </source>
</evidence>
<evidence type="ECO:0000256" key="2">
    <source>
        <dbReference type="ARBA" id="ARBA00022676"/>
    </source>
</evidence>